<feature type="domain" description="Fibronectin type-III" evidence="12">
    <location>
        <begin position="284"/>
        <end position="387"/>
    </location>
</feature>
<keyword evidence="9" id="KW-1133">Transmembrane helix</keyword>
<evidence type="ECO:0000259" key="10">
    <source>
        <dbReference type="PROSITE" id="PS50055"/>
    </source>
</evidence>
<organism evidence="13 14">
    <name type="scientific">Oryctes borbonicus</name>
    <dbReference type="NCBI Taxonomy" id="1629725"/>
    <lineage>
        <taxon>Eukaryota</taxon>
        <taxon>Metazoa</taxon>
        <taxon>Ecdysozoa</taxon>
        <taxon>Arthropoda</taxon>
        <taxon>Hexapoda</taxon>
        <taxon>Insecta</taxon>
        <taxon>Pterygota</taxon>
        <taxon>Neoptera</taxon>
        <taxon>Endopterygota</taxon>
        <taxon>Coleoptera</taxon>
        <taxon>Polyphaga</taxon>
        <taxon>Scarabaeiformia</taxon>
        <taxon>Scarabaeidae</taxon>
        <taxon>Dynastinae</taxon>
        <taxon>Oryctes</taxon>
    </lineage>
</organism>
<feature type="domain" description="Fibronectin type-III" evidence="12">
    <location>
        <begin position="85"/>
        <end position="179"/>
    </location>
</feature>
<evidence type="ECO:0000259" key="11">
    <source>
        <dbReference type="PROSITE" id="PS50056"/>
    </source>
</evidence>
<keyword evidence="14" id="KW-1185">Reference proteome</keyword>
<evidence type="ECO:0000313" key="14">
    <source>
        <dbReference type="Proteomes" id="UP000051574"/>
    </source>
</evidence>
<feature type="domain" description="Tyrosine specific protein phosphatases" evidence="11">
    <location>
        <begin position="914"/>
        <end position="987"/>
    </location>
</feature>
<dbReference type="SUPFAM" id="SSF49265">
    <property type="entry name" value="Fibronectin type III"/>
    <property type="match status" value="2"/>
</dbReference>
<evidence type="ECO:0000256" key="6">
    <source>
        <dbReference type="ARBA" id="ARBA00022912"/>
    </source>
</evidence>
<evidence type="ECO:0000256" key="3">
    <source>
        <dbReference type="ARBA" id="ARBA00013064"/>
    </source>
</evidence>
<evidence type="ECO:0000256" key="1">
    <source>
        <dbReference type="ARBA" id="ARBA00004167"/>
    </source>
</evidence>
<dbReference type="EMBL" id="LJIG01016096">
    <property type="protein sequence ID" value="KRT81627.1"/>
    <property type="molecule type" value="Genomic_DNA"/>
</dbReference>
<dbReference type="InterPro" id="IPR029021">
    <property type="entry name" value="Prot-tyrosine_phosphatase-like"/>
</dbReference>
<dbReference type="AlphaFoldDB" id="A0A0T6B356"/>
<evidence type="ECO:0000256" key="8">
    <source>
        <dbReference type="ARBA" id="ARBA00051722"/>
    </source>
</evidence>
<dbReference type="Pfam" id="PF00102">
    <property type="entry name" value="Y_phosphatase"/>
    <property type="match status" value="2"/>
</dbReference>
<dbReference type="Gene3D" id="2.60.40.10">
    <property type="entry name" value="Immunoglobulins"/>
    <property type="match status" value="3"/>
</dbReference>
<dbReference type="PANTHER" id="PTHR19134">
    <property type="entry name" value="RECEPTOR-TYPE TYROSINE-PROTEIN PHOSPHATASE"/>
    <property type="match status" value="1"/>
</dbReference>
<keyword evidence="5" id="KW-0378">Hydrolase</keyword>
<dbReference type="EC" id="3.1.3.48" evidence="3"/>
<evidence type="ECO:0000256" key="5">
    <source>
        <dbReference type="ARBA" id="ARBA00022801"/>
    </source>
</evidence>
<evidence type="ECO:0000256" key="2">
    <source>
        <dbReference type="ARBA" id="ARBA00009580"/>
    </source>
</evidence>
<protein>
    <recommendedName>
        <fullName evidence="3">protein-tyrosine-phosphatase</fullName>
        <ecNumber evidence="3">3.1.3.48</ecNumber>
    </recommendedName>
</protein>
<comment type="catalytic activity">
    <reaction evidence="8">
        <text>O-phospho-L-tyrosyl-[protein] + H2O = L-tyrosyl-[protein] + phosphate</text>
        <dbReference type="Rhea" id="RHEA:10684"/>
        <dbReference type="Rhea" id="RHEA-COMP:10136"/>
        <dbReference type="Rhea" id="RHEA-COMP:20101"/>
        <dbReference type="ChEBI" id="CHEBI:15377"/>
        <dbReference type="ChEBI" id="CHEBI:43474"/>
        <dbReference type="ChEBI" id="CHEBI:46858"/>
        <dbReference type="ChEBI" id="CHEBI:61978"/>
        <dbReference type="EC" id="3.1.3.48"/>
    </reaction>
</comment>
<dbReference type="SMART" id="SM00194">
    <property type="entry name" value="PTPc"/>
    <property type="match status" value="1"/>
</dbReference>
<dbReference type="SUPFAM" id="SSF52799">
    <property type="entry name" value="(Phosphotyrosine protein) phosphatases II"/>
    <property type="match status" value="2"/>
</dbReference>
<keyword evidence="7 9" id="KW-0472">Membrane</keyword>
<dbReference type="InterPro" id="IPR003595">
    <property type="entry name" value="Tyr_Pase_cat"/>
</dbReference>
<dbReference type="InterPro" id="IPR000242">
    <property type="entry name" value="PTP_cat"/>
</dbReference>
<dbReference type="Gene3D" id="3.90.190.10">
    <property type="entry name" value="Protein tyrosine phosphatase superfamily"/>
    <property type="match status" value="2"/>
</dbReference>
<name>A0A0T6B356_9SCAR</name>
<comment type="similarity">
    <text evidence="2">Belongs to the protein-tyrosine phosphatase family.</text>
</comment>
<dbReference type="OrthoDB" id="6108687at2759"/>
<feature type="transmembrane region" description="Helical" evidence="9">
    <location>
        <begin position="621"/>
        <end position="646"/>
    </location>
</feature>
<dbReference type="PROSITE" id="PS50853">
    <property type="entry name" value="FN3"/>
    <property type="match status" value="2"/>
</dbReference>
<reference evidence="13 14" key="1">
    <citation type="submission" date="2015-09" db="EMBL/GenBank/DDBJ databases">
        <title>Draft genome of the scarab beetle Oryctes borbonicus.</title>
        <authorList>
            <person name="Meyer J.M."/>
            <person name="Markov G.V."/>
            <person name="Baskaran P."/>
            <person name="Herrmann M."/>
            <person name="Sommer R.J."/>
            <person name="Roedelsperger C."/>
        </authorList>
    </citation>
    <scope>NUCLEOTIDE SEQUENCE [LARGE SCALE GENOMIC DNA]</scope>
    <source>
        <strain evidence="13">OB123</strain>
        <tissue evidence="13">Whole animal</tissue>
    </source>
</reference>
<dbReference type="CDD" id="cd00063">
    <property type="entry name" value="FN3"/>
    <property type="match status" value="3"/>
</dbReference>
<dbReference type="Pfam" id="PF00041">
    <property type="entry name" value="fn3"/>
    <property type="match status" value="2"/>
</dbReference>
<dbReference type="InterPro" id="IPR013783">
    <property type="entry name" value="Ig-like_fold"/>
</dbReference>
<sequence>DIDRQDLSIELTSTTFSMKVNVHSSLCPLHLYEFTVRNDSFKRTGVLKTENRVGQLTPNSTYILTISKSGRVIVEERYKAVNTGEVQNVQITEIGDRYVTLKWQEPLHSFGAVVNYTLEYKIARYLNCEGTSGTVASDNLTTTNKGITIRNLHPYAKYTMKIRAFTGPPTTIRFNTKFSNISKEDVPIMQFSELEGKLTVNLTWDCKRQNGPTEYDLLLFCESDWCNGQVARSSNSTFHKLKSKLRVDFDILGFTMYRIELKIFRGNFPPFSVHKPYMSEVPGKVLNLTIHSVNRSSIGVRWRPPHSPSTVVHNYKVEARPDPERFHRIVRTTCDPQNYCKAWKGYICCTCGNLEQNVTYTITVKSLSIHQSVSTRTARASATTMDLAPGKPQNITLNWDEGYNLTVKWLYPFYPNGPLTRFIIFRNNKEIGWYNIHEELPEYEYRIDAQDLTSQEIIIKIGAQNAISVSYADDVYTTSPPRKPNFVAEPRLEETTASLVRIVMSDVVNQEGICEMFAILTDLHPSAEIGDLRHEKFFKEIGVGLSSWFIAGVNSSYGFPKEISYHNERSGQLAYVKGSEIPGGLLRKGHSYQITIVLRNTFEKLSRQRTYRLDFALDSPLYLFALLLIPVVLIVVLIFVSIRYFCINETSGLKALLSCKRQSTAKNSLSEDDAHVYETPREMFVGPSESNPSGPSHPTTGSTLTSKFPSFKMLPFKCPKYKTRVNIKNLDNYIRMGMNNGEFAKQFEEITKCPVKPSKHGSTPENRLKNMIPDLAAYDHSRVKLQNIYEDPYADYINANYINGYDGRKSYIATQGPKDNTINDFWRMIWDEKVQHIIVVSGVIERAQRKFEKYWPEINGFEFFDEIKVSYVRVKVFVNYEIRYFDLVRWDNARQVKQICFTCSPDIGTFQYIRSFASFSKRILSLKIAESPILVHGRGGFGRTGILILCDICLRMALAEGKVDVYHHLYQLREQRMNMVENVQQYKIAHFVLLLILQCISAPLETGIVCTKTMGNEIEDAIATKIEKQLKFLDDSAWQDEAMSSLSLDIDCRAVNPIRRLKFKLDDFSEASFYPYYQFENDSQIYIRAEIVDSFSIPSRYVTTKNPTASTLSVFWQLIIEKQIKMIVCLHKLNPLDTAACMFYPTSNAFSFNPLPNTCVRFVSKYNNGYCDIYDITVTYEDKPQVCIKYKVGKDVFLIDTICIF</sequence>
<dbReference type="GO" id="GO:0004725">
    <property type="term" value="F:protein tyrosine phosphatase activity"/>
    <property type="evidence" value="ECO:0007669"/>
    <property type="project" value="UniProtKB-EC"/>
</dbReference>
<dbReference type="GO" id="GO:0009653">
    <property type="term" value="P:anatomical structure morphogenesis"/>
    <property type="evidence" value="ECO:0007669"/>
    <property type="project" value="UniProtKB-ARBA"/>
</dbReference>
<dbReference type="InterPro" id="IPR000387">
    <property type="entry name" value="Tyr_Pase_dom"/>
</dbReference>
<feature type="domain" description="Tyrosine-protein phosphatase" evidence="10">
    <location>
        <begin position="1055"/>
        <end position="1144"/>
    </location>
</feature>
<dbReference type="PRINTS" id="PR00700">
    <property type="entry name" value="PRTYPHPHTASE"/>
</dbReference>
<dbReference type="CDD" id="cd00047">
    <property type="entry name" value="PTPc"/>
    <property type="match status" value="1"/>
</dbReference>
<dbReference type="PROSITE" id="PS50055">
    <property type="entry name" value="TYR_PHOSPHATASE_PTP"/>
    <property type="match status" value="2"/>
</dbReference>
<dbReference type="GO" id="GO:0016020">
    <property type="term" value="C:membrane"/>
    <property type="evidence" value="ECO:0007669"/>
    <property type="project" value="UniProtKB-SubCell"/>
</dbReference>
<dbReference type="SMART" id="SM00060">
    <property type="entry name" value="FN3"/>
    <property type="match status" value="3"/>
</dbReference>
<dbReference type="GO" id="GO:0048666">
    <property type="term" value="P:neuron development"/>
    <property type="evidence" value="ECO:0007669"/>
    <property type="project" value="UniProtKB-ARBA"/>
</dbReference>
<proteinExistence type="inferred from homology"/>
<dbReference type="Proteomes" id="UP000051574">
    <property type="component" value="Unassembled WGS sequence"/>
</dbReference>
<keyword evidence="4" id="KW-0732">Signal</keyword>
<keyword evidence="9" id="KW-0812">Transmembrane</keyword>
<evidence type="ECO:0000259" key="12">
    <source>
        <dbReference type="PROSITE" id="PS50853"/>
    </source>
</evidence>
<evidence type="ECO:0000256" key="7">
    <source>
        <dbReference type="ARBA" id="ARBA00023136"/>
    </source>
</evidence>
<keyword evidence="6" id="KW-0904">Protein phosphatase</keyword>
<dbReference type="InterPro" id="IPR050348">
    <property type="entry name" value="Protein-Tyr_Phosphatase"/>
</dbReference>
<dbReference type="PANTHER" id="PTHR19134:SF562">
    <property type="entry name" value="PROTEIN-TYROSINE-PHOSPHATASE"/>
    <property type="match status" value="1"/>
</dbReference>
<evidence type="ECO:0000256" key="9">
    <source>
        <dbReference type="SAM" id="Phobius"/>
    </source>
</evidence>
<comment type="subcellular location">
    <subcellularLocation>
        <location evidence="1">Membrane</location>
        <topology evidence="1">Single-pass membrane protein</topology>
    </subcellularLocation>
</comment>
<feature type="domain" description="Tyrosine-protein phosphatase" evidence="10">
    <location>
        <begin position="743"/>
        <end position="996"/>
    </location>
</feature>
<accession>A0A0T6B356</accession>
<dbReference type="PROSITE" id="PS50056">
    <property type="entry name" value="TYR_PHOSPHATASE_2"/>
    <property type="match status" value="1"/>
</dbReference>
<evidence type="ECO:0000256" key="4">
    <source>
        <dbReference type="ARBA" id="ARBA00022729"/>
    </source>
</evidence>
<feature type="non-terminal residue" evidence="13">
    <location>
        <position position="1"/>
    </location>
</feature>
<dbReference type="InterPro" id="IPR003961">
    <property type="entry name" value="FN3_dom"/>
</dbReference>
<dbReference type="InterPro" id="IPR036116">
    <property type="entry name" value="FN3_sf"/>
</dbReference>
<evidence type="ECO:0000313" key="13">
    <source>
        <dbReference type="EMBL" id="KRT81627.1"/>
    </source>
</evidence>
<comment type="caution">
    <text evidence="13">The sequence shown here is derived from an EMBL/GenBank/DDBJ whole genome shotgun (WGS) entry which is preliminary data.</text>
</comment>
<gene>
    <name evidence="13" type="ORF">AMK59_6312</name>
</gene>
<dbReference type="SMART" id="SM00404">
    <property type="entry name" value="PTPc_motif"/>
    <property type="match status" value="1"/>
</dbReference>